<proteinExistence type="predicted"/>
<sequence length="383" mass="42268">MSEQQSRESKGNSGQADVDLPVLEQPSKPTVSIYQNPDHIEGILQQLFEQPVFTERSIEDRTEHLDSRAQNTGGKGTAKVSVTLPHLVRAELGGEGNRGKSSEGRMTSVSGGSHRGKFTQPYFLHMVRTALKGRQLIRRPRGRSSAARLRPGDFVEFTATFTPNQASALLDVLTPELVEAITRKMIHDKGMQDFIPGAPEVVQKFALELQARQDAGGVIARSATEAIRADFRATKTREFYGQVGSEKDALTFITMCEPAHFVLDDEDRILDGTYTVLAKVAGPLVDDEPLLSRNKLLERIHPTALDYGAQQLNDLVHGQMTKLSALLDKTDPDDDGWNPWEDEEGAADRAREPGGEDPAVFDFHFDSRIRGASIRVIPIAIFV</sequence>
<protein>
    <submittedName>
        <fullName evidence="2">Uncharacterized protein</fullName>
    </submittedName>
</protein>
<evidence type="ECO:0000313" key="3">
    <source>
        <dbReference type="Proteomes" id="UP000572670"/>
    </source>
</evidence>
<dbReference type="Pfam" id="PF19952">
    <property type="entry name" value="DUF6414"/>
    <property type="match status" value="1"/>
</dbReference>
<reference evidence="2 3" key="1">
    <citation type="submission" date="2020-08" db="EMBL/GenBank/DDBJ databases">
        <title>Sequencing the genomes of 1000 actinobacteria strains.</title>
        <authorList>
            <person name="Klenk H.-P."/>
        </authorList>
    </citation>
    <scope>NUCLEOTIDE SEQUENCE [LARGE SCALE GENOMIC DNA]</scope>
    <source>
        <strain evidence="2 3">DSM 21948</strain>
    </source>
</reference>
<dbReference type="RefSeq" id="WP_134377347.1">
    <property type="nucleotide sequence ID" value="NZ_BAAAYW010000023.1"/>
</dbReference>
<feature type="compositionally biased region" description="Basic and acidic residues" evidence="1">
    <location>
        <begin position="1"/>
        <end position="10"/>
    </location>
</feature>
<dbReference type="Proteomes" id="UP000572670">
    <property type="component" value="Unassembled WGS sequence"/>
</dbReference>
<evidence type="ECO:0000256" key="1">
    <source>
        <dbReference type="SAM" id="MobiDB-lite"/>
    </source>
</evidence>
<feature type="region of interest" description="Disordered" evidence="1">
    <location>
        <begin position="1"/>
        <end position="28"/>
    </location>
</feature>
<dbReference type="GeneID" id="93364670"/>
<organism evidence="2 3">
    <name type="scientific">Micrococcus yunnanensis</name>
    <dbReference type="NCBI Taxonomy" id="566027"/>
    <lineage>
        <taxon>Bacteria</taxon>
        <taxon>Bacillati</taxon>
        <taxon>Actinomycetota</taxon>
        <taxon>Actinomycetes</taxon>
        <taxon>Micrococcales</taxon>
        <taxon>Micrococcaceae</taxon>
        <taxon>Micrococcus</taxon>
    </lineage>
</organism>
<keyword evidence="3" id="KW-1185">Reference proteome</keyword>
<feature type="compositionally biased region" description="Acidic residues" evidence="1">
    <location>
        <begin position="331"/>
        <end position="345"/>
    </location>
</feature>
<comment type="caution">
    <text evidence="2">The sequence shown here is derived from an EMBL/GenBank/DDBJ whole genome shotgun (WGS) entry which is preliminary data.</text>
</comment>
<dbReference type="EMBL" id="JACJIK010000002">
    <property type="protein sequence ID" value="MBA9060629.1"/>
    <property type="molecule type" value="Genomic_DNA"/>
</dbReference>
<accession>A0ABR6D3E7</accession>
<dbReference type="InterPro" id="IPR045633">
    <property type="entry name" value="DUF6414"/>
</dbReference>
<evidence type="ECO:0000313" key="2">
    <source>
        <dbReference type="EMBL" id="MBA9060629.1"/>
    </source>
</evidence>
<feature type="region of interest" description="Disordered" evidence="1">
    <location>
        <begin position="328"/>
        <end position="358"/>
    </location>
</feature>
<name>A0ABR6D3E7_9MICC</name>
<gene>
    <name evidence="2" type="ORF">HDA34_002393</name>
</gene>
<feature type="region of interest" description="Disordered" evidence="1">
    <location>
        <begin position="90"/>
        <end position="117"/>
    </location>
</feature>